<evidence type="ECO:0000256" key="3">
    <source>
        <dbReference type="ARBA" id="ARBA00022553"/>
    </source>
</evidence>
<dbReference type="EMBL" id="JBHRTE010000037">
    <property type="protein sequence ID" value="MFC3167983.1"/>
    <property type="molecule type" value="Genomic_DNA"/>
</dbReference>
<dbReference type="CDD" id="cd00082">
    <property type="entry name" value="HisKA"/>
    <property type="match status" value="1"/>
</dbReference>
<dbReference type="InterPro" id="IPR036097">
    <property type="entry name" value="HisK_dim/P_sf"/>
</dbReference>
<dbReference type="GO" id="GO:0016301">
    <property type="term" value="F:kinase activity"/>
    <property type="evidence" value="ECO:0007669"/>
    <property type="project" value="UniProtKB-KW"/>
</dbReference>
<dbReference type="PROSITE" id="PS50113">
    <property type="entry name" value="PAC"/>
    <property type="match status" value="1"/>
</dbReference>
<dbReference type="PROSITE" id="PS50109">
    <property type="entry name" value="HIS_KIN"/>
    <property type="match status" value="1"/>
</dbReference>
<keyword evidence="6" id="KW-0808">Transferase</keyword>
<comment type="caution">
    <text evidence="6">The sequence shown here is derived from an EMBL/GenBank/DDBJ whole genome shotgun (WGS) entry which is preliminary data.</text>
</comment>
<protein>
    <recommendedName>
        <fullName evidence="2">histidine kinase</fullName>
        <ecNumber evidence="2">2.7.13.3</ecNumber>
    </recommendedName>
</protein>
<dbReference type="InterPro" id="IPR005467">
    <property type="entry name" value="His_kinase_dom"/>
</dbReference>
<evidence type="ECO:0000313" key="7">
    <source>
        <dbReference type="Proteomes" id="UP001595557"/>
    </source>
</evidence>
<dbReference type="RefSeq" id="WP_207469322.1">
    <property type="nucleotide sequence ID" value="NZ_JAFNAW010000027.1"/>
</dbReference>
<sequence>MLLPDGGERFIRGTAEMNYDDAGAPDMLTGSLQDVTSDIEQERALREALSEAERANTAKSDFLAVMSHELRTPMNGLLGMLGAVEATPLDGRQREQIRIARTRAEALLAILNDVLDMSKIEAGRMELEEQSFELCPLVASAVYLYPESARAEGVTLTAQV</sequence>
<reference evidence="7" key="1">
    <citation type="journal article" date="2019" name="Int. J. Syst. Evol. Microbiol.">
        <title>The Global Catalogue of Microorganisms (GCM) 10K type strain sequencing project: providing services to taxonomists for standard genome sequencing and annotation.</title>
        <authorList>
            <consortium name="The Broad Institute Genomics Platform"/>
            <consortium name="The Broad Institute Genome Sequencing Center for Infectious Disease"/>
            <person name="Wu L."/>
            <person name="Ma J."/>
        </authorList>
    </citation>
    <scope>NUCLEOTIDE SEQUENCE [LARGE SCALE GENOMIC DNA]</scope>
    <source>
        <strain evidence="7">KCTC 52239</strain>
    </source>
</reference>
<gene>
    <name evidence="6" type="ORF">ACFOD7_07980</name>
</gene>
<organism evidence="6 7">
    <name type="scientific">Paracoccus fontiphilus</name>
    <dbReference type="NCBI Taxonomy" id="1815556"/>
    <lineage>
        <taxon>Bacteria</taxon>
        <taxon>Pseudomonadati</taxon>
        <taxon>Pseudomonadota</taxon>
        <taxon>Alphaproteobacteria</taxon>
        <taxon>Rhodobacterales</taxon>
        <taxon>Paracoccaceae</taxon>
        <taxon>Paracoccus</taxon>
    </lineage>
</organism>
<proteinExistence type="predicted"/>
<evidence type="ECO:0000259" key="5">
    <source>
        <dbReference type="PROSITE" id="PS50113"/>
    </source>
</evidence>
<dbReference type="InterPro" id="IPR000700">
    <property type="entry name" value="PAS-assoc_C"/>
</dbReference>
<keyword evidence="7" id="KW-1185">Reference proteome</keyword>
<feature type="domain" description="PAC" evidence="5">
    <location>
        <begin position="1"/>
        <end position="47"/>
    </location>
</feature>
<accession>A0ABV7IBL6</accession>
<keyword evidence="6" id="KW-0418">Kinase</keyword>
<evidence type="ECO:0000313" key="6">
    <source>
        <dbReference type="EMBL" id="MFC3167983.1"/>
    </source>
</evidence>
<comment type="catalytic activity">
    <reaction evidence="1">
        <text>ATP + protein L-histidine = ADP + protein N-phospho-L-histidine.</text>
        <dbReference type="EC" id="2.7.13.3"/>
    </reaction>
</comment>
<name>A0ABV7IBL6_9RHOB</name>
<dbReference type="Gene3D" id="2.10.70.100">
    <property type="match status" value="1"/>
</dbReference>
<evidence type="ECO:0000256" key="1">
    <source>
        <dbReference type="ARBA" id="ARBA00000085"/>
    </source>
</evidence>
<dbReference type="PANTHER" id="PTHR45339">
    <property type="entry name" value="HYBRID SIGNAL TRANSDUCTION HISTIDINE KINASE J"/>
    <property type="match status" value="1"/>
</dbReference>
<dbReference type="Proteomes" id="UP001595557">
    <property type="component" value="Unassembled WGS sequence"/>
</dbReference>
<dbReference type="SMART" id="SM00388">
    <property type="entry name" value="HisKA"/>
    <property type="match status" value="1"/>
</dbReference>
<dbReference type="PANTHER" id="PTHR45339:SF6">
    <property type="entry name" value="SENSORY HISTIDINE PROTEIN KINASE"/>
    <property type="match status" value="1"/>
</dbReference>
<feature type="domain" description="Histidine kinase" evidence="4">
    <location>
        <begin position="65"/>
        <end position="160"/>
    </location>
</feature>
<dbReference type="EC" id="2.7.13.3" evidence="2"/>
<dbReference type="Gene3D" id="1.10.287.130">
    <property type="match status" value="1"/>
</dbReference>
<evidence type="ECO:0000259" key="4">
    <source>
        <dbReference type="PROSITE" id="PS50109"/>
    </source>
</evidence>
<dbReference type="SUPFAM" id="SSF47384">
    <property type="entry name" value="Homodimeric domain of signal transducing histidine kinase"/>
    <property type="match status" value="1"/>
</dbReference>
<evidence type="ECO:0000256" key="2">
    <source>
        <dbReference type="ARBA" id="ARBA00012438"/>
    </source>
</evidence>
<keyword evidence="3" id="KW-0597">Phosphoprotein</keyword>
<dbReference type="Pfam" id="PF00512">
    <property type="entry name" value="HisKA"/>
    <property type="match status" value="1"/>
</dbReference>
<dbReference type="InterPro" id="IPR003661">
    <property type="entry name" value="HisK_dim/P_dom"/>
</dbReference>